<sequence>MQINTGATVSCISGELWKLLKIHLREFQYYVFSFMGNLILIIGICDVIVNMGMIALGFCRALWWIILVPHSLVSDTCPSFIMEEMKVLSAENQIKHIRTTAYHSRKKDSCKISSIDSKLTSVLVETEIKLEGIRPLPRISPSLEGKAPIKYPPKATAENMGRKILIATWMRCEELTWGLIVFDYIIFGKAIVPKIDRKRRGKCESK</sequence>
<dbReference type="EMBL" id="JWZT01004360">
    <property type="protein sequence ID" value="KII64256.1"/>
    <property type="molecule type" value="Genomic_DNA"/>
</dbReference>
<keyword evidence="1" id="KW-0812">Transmembrane</keyword>
<evidence type="ECO:0000256" key="1">
    <source>
        <dbReference type="SAM" id="Phobius"/>
    </source>
</evidence>
<keyword evidence="3" id="KW-1185">Reference proteome</keyword>
<gene>
    <name evidence="2" type="ORF">RF11_02614</name>
</gene>
<keyword evidence="1" id="KW-0472">Membrane</keyword>
<dbReference type="AlphaFoldDB" id="A0A0C2MB89"/>
<organism evidence="2 3">
    <name type="scientific">Thelohanellus kitauei</name>
    <name type="common">Myxosporean</name>
    <dbReference type="NCBI Taxonomy" id="669202"/>
    <lineage>
        <taxon>Eukaryota</taxon>
        <taxon>Metazoa</taxon>
        <taxon>Cnidaria</taxon>
        <taxon>Myxozoa</taxon>
        <taxon>Myxosporea</taxon>
        <taxon>Bivalvulida</taxon>
        <taxon>Platysporina</taxon>
        <taxon>Myxobolidae</taxon>
        <taxon>Thelohanellus</taxon>
    </lineage>
</organism>
<comment type="caution">
    <text evidence="2">The sequence shown here is derived from an EMBL/GenBank/DDBJ whole genome shotgun (WGS) entry which is preliminary data.</text>
</comment>
<protein>
    <submittedName>
        <fullName evidence="2">Uncharacterized protein</fullName>
    </submittedName>
</protein>
<accession>A0A0C2MB89</accession>
<evidence type="ECO:0000313" key="2">
    <source>
        <dbReference type="EMBL" id="KII64256.1"/>
    </source>
</evidence>
<proteinExistence type="predicted"/>
<name>A0A0C2MB89_THEKT</name>
<reference evidence="2 3" key="1">
    <citation type="journal article" date="2014" name="Genome Biol. Evol.">
        <title>The genome of the myxosporean Thelohanellus kitauei shows adaptations to nutrient acquisition within its fish host.</title>
        <authorList>
            <person name="Yang Y."/>
            <person name="Xiong J."/>
            <person name="Zhou Z."/>
            <person name="Huo F."/>
            <person name="Miao W."/>
            <person name="Ran C."/>
            <person name="Liu Y."/>
            <person name="Zhang J."/>
            <person name="Feng J."/>
            <person name="Wang M."/>
            <person name="Wang M."/>
            <person name="Wang L."/>
            <person name="Yao B."/>
        </authorList>
    </citation>
    <scope>NUCLEOTIDE SEQUENCE [LARGE SCALE GENOMIC DNA]</scope>
    <source>
        <strain evidence="2">Wuqing</strain>
    </source>
</reference>
<evidence type="ECO:0000313" key="3">
    <source>
        <dbReference type="Proteomes" id="UP000031668"/>
    </source>
</evidence>
<dbReference type="Proteomes" id="UP000031668">
    <property type="component" value="Unassembled WGS sequence"/>
</dbReference>
<keyword evidence="1" id="KW-1133">Transmembrane helix</keyword>
<feature type="transmembrane region" description="Helical" evidence="1">
    <location>
        <begin position="27"/>
        <end position="49"/>
    </location>
</feature>